<dbReference type="InterPro" id="IPR036165">
    <property type="entry name" value="YefM-like_sf"/>
</dbReference>
<protein>
    <recommendedName>
        <fullName evidence="3">Antitoxin</fullName>
    </recommendedName>
</protein>
<dbReference type="AlphaFoldDB" id="K1XJR1"/>
<sequence length="78" mass="9012">MHPKDIIPVSVLRVNTNAIFKNLRTPKCIIANNEPKAMLISIKDYEKIAEFFEPRHTVVDFGEKWISPKKLLAAHKKK</sequence>
<evidence type="ECO:0000256" key="1">
    <source>
        <dbReference type="ARBA" id="ARBA00009981"/>
    </source>
</evidence>
<proteinExistence type="inferred from homology"/>
<dbReference type="SUPFAM" id="SSF143120">
    <property type="entry name" value="YefM-like"/>
    <property type="match status" value="1"/>
</dbReference>
<name>K1XJR1_9BACT</name>
<evidence type="ECO:0000313" key="2">
    <source>
        <dbReference type="EMBL" id="EKD25466.1"/>
    </source>
</evidence>
<gene>
    <name evidence="2" type="ORF">ACD_80C00047G0001</name>
</gene>
<organism evidence="2">
    <name type="scientific">uncultured bacterium</name>
    <name type="common">gcode 4</name>
    <dbReference type="NCBI Taxonomy" id="1234023"/>
    <lineage>
        <taxon>Bacteria</taxon>
        <taxon>environmental samples</taxon>
    </lineage>
</organism>
<comment type="caution">
    <text evidence="2">The sequence shown here is derived from an EMBL/GenBank/DDBJ whole genome shotgun (WGS) entry which is preliminary data.</text>
</comment>
<accession>K1XJR1</accession>
<comment type="similarity">
    <text evidence="1">Belongs to the phD/YefM antitoxin family.</text>
</comment>
<dbReference type="EMBL" id="AMFJ01036054">
    <property type="protein sequence ID" value="EKD25466.1"/>
    <property type="molecule type" value="Genomic_DNA"/>
</dbReference>
<evidence type="ECO:0008006" key="3">
    <source>
        <dbReference type="Google" id="ProtNLM"/>
    </source>
</evidence>
<reference evidence="2" key="1">
    <citation type="journal article" date="2012" name="Science">
        <title>Fermentation, hydrogen, and sulfur metabolism in multiple uncultivated bacterial phyla.</title>
        <authorList>
            <person name="Wrighton K.C."/>
            <person name="Thomas B.C."/>
            <person name="Sharon I."/>
            <person name="Miller C.S."/>
            <person name="Castelle C.J."/>
            <person name="VerBerkmoes N.C."/>
            <person name="Wilkins M.J."/>
            <person name="Hettich R.L."/>
            <person name="Lipton M.S."/>
            <person name="Williams K.H."/>
            <person name="Long P.E."/>
            <person name="Banfield J.F."/>
        </authorList>
    </citation>
    <scope>NUCLEOTIDE SEQUENCE [LARGE SCALE GENOMIC DNA]</scope>
</reference>